<gene>
    <name evidence="2" type="ORF">BDV96DRAFT_601381</name>
</gene>
<evidence type="ECO:0000313" key="3">
    <source>
        <dbReference type="Proteomes" id="UP000799770"/>
    </source>
</evidence>
<accession>A0A6A5Z431</accession>
<sequence length="201" mass="22631">MAVAYQNHTEREERHHDKDVDRPAYDEWQERLKRARREDSSEERMGDDEKSSPSGDDGTLASRPQYSAAAGPRSPIRNLEDDEDLNPASHQQRGSRAARPTRPQPTRTDLDRDLRRLGQQPSERGGGHIPSSIDARHISSSSSERSTRYTEAEREEARSFGNTGYINEQRMIREEEQRLTGESSMGKDYGTSDTGNNGGSG</sequence>
<evidence type="ECO:0000256" key="1">
    <source>
        <dbReference type="SAM" id="MobiDB-lite"/>
    </source>
</evidence>
<feature type="compositionally biased region" description="Low complexity" evidence="1">
    <location>
        <begin position="97"/>
        <end position="107"/>
    </location>
</feature>
<dbReference type="AlphaFoldDB" id="A0A6A5Z431"/>
<dbReference type="EMBL" id="ML977328">
    <property type="protein sequence ID" value="KAF2113188.1"/>
    <property type="molecule type" value="Genomic_DNA"/>
</dbReference>
<feature type="compositionally biased region" description="Basic and acidic residues" evidence="1">
    <location>
        <begin position="145"/>
        <end position="158"/>
    </location>
</feature>
<reference evidence="2" key="1">
    <citation type="journal article" date="2020" name="Stud. Mycol.">
        <title>101 Dothideomycetes genomes: a test case for predicting lifestyles and emergence of pathogens.</title>
        <authorList>
            <person name="Haridas S."/>
            <person name="Albert R."/>
            <person name="Binder M."/>
            <person name="Bloem J."/>
            <person name="Labutti K."/>
            <person name="Salamov A."/>
            <person name="Andreopoulos B."/>
            <person name="Baker S."/>
            <person name="Barry K."/>
            <person name="Bills G."/>
            <person name="Bluhm B."/>
            <person name="Cannon C."/>
            <person name="Castanera R."/>
            <person name="Culley D."/>
            <person name="Daum C."/>
            <person name="Ezra D."/>
            <person name="Gonzalez J."/>
            <person name="Henrissat B."/>
            <person name="Kuo A."/>
            <person name="Liang C."/>
            <person name="Lipzen A."/>
            <person name="Lutzoni F."/>
            <person name="Magnuson J."/>
            <person name="Mondo S."/>
            <person name="Nolan M."/>
            <person name="Ohm R."/>
            <person name="Pangilinan J."/>
            <person name="Park H.-J."/>
            <person name="Ramirez L."/>
            <person name="Alfaro M."/>
            <person name="Sun H."/>
            <person name="Tritt A."/>
            <person name="Yoshinaga Y."/>
            <person name="Zwiers L.-H."/>
            <person name="Turgeon B."/>
            <person name="Goodwin S."/>
            <person name="Spatafora J."/>
            <person name="Crous P."/>
            <person name="Grigoriev I."/>
        </authorList>
    </citation>
    <scope>NUCLEOTIDE SEQUENCE</scope>
    <source>
        <strain evidence="2">CBS 627.86</strain>
    </source>
</reference>
<protein>
    <submittedName>
        <fullName evidence="2">Uncharacterized protein</fullName>
    </submittedName>
</protein>
<proteinExistence type="predicted"/>
<feature type="compositionally biased region" description="Basic and acidic residues" evidence="1">
    <location>
        <begin position="170"/>
        <end position="179"/>
    </location>
</feature>
<name>A0A6A5Z431_9PLEO</name>
<evidence type="ECO:0000313" key="2">
    <source>
        <dbReference type="EMBL" id="KAF2113188.1"/>
    </source>
</evidence>
<feature type="compositionally biased region" description="Basic and acidic residues" evidence="1">
    <location>
        <begin position="8"/>
        <end position="51"/>
    </location>
</feature>
<keyword evidence="3" id="KW-1185">Reference proteome</keyword>
<organism evidence="2 3">
    <name type="scientific">Lophiotrema nucula</name>
    <dbReference type="NCBI Taxonomy" id="690887"/>
    <lineage>
        <taxon>Eukaryota</taxon>
        <taxon>Fungi</taxon>
        <taxon>Dikarya</taxon>
        <taxon>Ascomycota</taxon>
        <taxon>Pezizomycotina</taxon>
        <taxon>Dothideomycetes</taxon>
        <taxon>Pleosporomycetidae</taxon>
        <taxon>Pleosporales</taxon>
        <taxon>Lophiotremataceae</taxon>
        <taxon>Lophiotrema</taxon>
    </lineage>
</organism>
<dbReference type="Proteomes" id="UP000799770">
    <property type="component" value="Unassembled WGS sequence"/>
</dbReference>
<feature type="region of interest" description="Disordered" evidence="1">
    <location>
        <begin position="1"/>
        <end position="201"/>
    </location>
</feature>